<gene>
    <name evidence="7" type="ORF">B0T16DRAFT_323415</name>
</gene>
<comment type="caution">
    <text evidence="7">The sequence shown here is derived from an EMBL/GenBank/DDBJ whole genome shotgun (WGS) entry which is preliminary data.</text>
</comment>
<protein>
    <submittedName>
        <fullName evidence="7">Pyridine nucleotide-disulfide oxidoreductase-like protein</fullName>
    </submittedName>
</protein>
<evidence type="ECO:0000256" key="5">
    <source>
        <dbReference type="ARBA" id="ARBA00022857"/>
    </source>
</evidence>
<comment type="cofactor">
    <cofactor evidence="1">
        <name>FAD</name>
        <dbReference type="ChEBI" id="CHEBI:57692"/>
    </cofactor>
</comment>
<dbReference type="GO" id="GO:0016491">
    <property type="term" value="F:oxidoreductase activity"/>
    <property type="evidence" value="ECO:0007669"/>
    <property type="project" value="UniProtKB-KW"/>
</dbReference>
<evidence type="ECO:0000256" key="6">
    <source>
        <dbReference type="ARBA" id="ARBA00023002"/>
    </source>
</evidence>
<organism evidence="7 8">
    <name type="scientific">Cercophora newfieldiana</name>
    <dbReference type="NCBI Taxonomy" id="92897"/>
    <lineage>
        <taxon>Eukaryota</taxon>
        <taxon>Fungi</taxon>
        <taxon>Dikarya</taxon>
        <taxon>Ascomycota</taxon>
        <taxon>Pezizomycotina</taxon>
        <taxon>Sordariomycetes</taxon>
        <taxon>Sordariomycetidae</taxon>
        <taxon>Sordariales</taxon>
        <taxon>Lasiosphaeriaceae</taxon>
        <taxon>Cercophora</taxon>
    </lineage>
</organism>
<evidence type="ECO:0000256" key="1">
    <source>
        <dbReference type="ARBA" id="ARBA00001974"/>
    </source>
</evidence>
<dbReference type="SUPFAM" id="SSF51905">
    <property type="entry name" value="FAD/NAD(P)-binding domain"/>
    <property type="match status" value="3"/>
</dbReference>
<dbReference type="PANTHER" id="PTHR43098">
    <property type="entry name" value="L-ORNITHINE N(5)-MONOOXYGENASE-RELATED"/>
    <property type="match status" value="1"/>
</dbReference>
<keyword evidence="3" id="KW-0285">Flavoprotein</keyword>
<evidence type="ECO:0000313" key="8">
    <source>
        <dbReference type="Proteomes" id="UP001174936"/>
    </source>
</evidence>
<evidence type="ECO:0000313" key="7">
    <source>
        <dbReference type="EMBL" id="KAK0652780.1"/>
    </source>
</evidence>
<evidence type="ECO:0000256" key="2">
    <source>
        <dbReference type="ARBA" id="ARBA00010139"/>
    </source>
</evidence>
<keyword evidence="5" id="KW-0521">NADP</keyword>
<dbReference type="AlphaFoldDB" id="A0AA39YIW7"/>
<keyword evidence="8" id="KW-1185">Reference proteome</keyword>
<name>A0AA39YIW7_9PEZI</name>
<dbReference type="EMBL" id="JAULSV010000002">
    <property type="protein sequence ID" value="KAK0652780.1"/>
    <property type="molecule type" value="Genomic_DNA"/>
</dbReference>
<dbReference type="PANTHER" id="PTHR43098:SF2">
    <property type="entry name" value="FAD-BINDING MONOOXYGENASE AUSB-RELATED"/>
    <property type="match status" value="1"/>
</dbReference>
<evidence type="ECO:0000256" key="3">
    <source>
        <dbReference type="ARBA" id="ARBA00022630"/>
    </source>
</evidence>
<keyword evidence="6" id="KW-0560">Oxidoreductase</keyword>
<dbReference type="Proteomes" id="UP001174936">
    <property type="component" value="Unassembled WGS sequence"/>
</dbReference>
<dbReference type="InterPro" id="IPR036188">
    <property type="entry name" value="FAD/NAD-bd_sf"/>
</dbReference>
<sequence>MAAAPSEEDLKVYALSQKYTEEATKRLRPELDDQFVNLKDAGEPRVRALSDDLWADHAALNARELVKDGSRYKFVILGGGLGGQLLAVRLIEAGLVKGAGDLLIIDIAGGFGGTWYWNRYPGLHCDVESYTYMPLLEETGYVPKFKYAPGYEILEHAERIATQWNLNDKALFRSKITAATWGEEKSLWSLDVIESRGPGEEERKLKIQADYFISANGILAVPQAPRVDGLASFAGQMFHTARWDYSITGGSQENPQLTGLEGKRVGILGTGATAIQSVPHLAKFAKELYVFQRTPSAVYERGQRPTDLEKWESKIAYKKGWQKERMENFALYCCGAPTDQPNMVDDEWTKLPGLRGQTGTPLFDLIQPTPEGIGAHIARLLKWNIPCGEKAHARVDAIVKDPETAAKLKAWYPVWCKRPTYNDEYLPTFNLPNVHLIDTDGKGVDSATERGLVVAGKEYPLDVLVLGTGFRSPLEGNGCPSVKMGVKIHGRGGRSFEEKWNTQGATTLYGTATSGFPNLFFMSPIQNGTAANWLHSCSVWTDNIVATIAKAESRVGDGSRPVVEVTVAGEEGWAGVMMQHAAAFAALSGCTPGYGNASGAFGGMPKDQAEMLKAARMAIWSFGIVSFTKLLEDYRAEGSLQGVEVTPVAA</sequence>
<reference evidence="7" key="1">
    <citation type="submission" date="2023-06" db="EMBL/GenBank/DDBJ databases">
        <title>Genome-scale phylogeny and comparative genomics of the fungal order Sordariales.</title>
        <authorList>
            <consortium name="Lawrence Berkeley National Laboratory"/>
            <person name="Hensen N."/>
            <person name="Bonometti L."/>
            <person name="Westerberg I."/>
            <person name="Brannstrom I.O."/>
            <person name="Guillou S."/>
            <person name="Cros-Aarteil S."/>
            <person name="Calhoun S."/>
            <person name="Haridas S."/>
            <person name="Kuo A."/>
            <person name="Mondo S."/>
            <person name="Pangilinan J."/>
            <person name="Riley R."/>
            <person name="Labutti K."/>
            <person name="Andreopoulos B."/>
            <person name="Lipzen A."/>
            <person name="Chen C."/>
            <person name="Yanf M."/>
            <person name="Daum C."/>
            <person name="Ng V."/>
            <person name="Clum A."/>
            <person name="Steindorff A."/>
            <person name="Ohm R."/>
            <person name="Martin F."/>
            <person name="Silar P."/>
            <person name="Natvig D."/>
            <person name="Lalanne C."/>
            <person name="Gautier V."/>
            <person name="Ament-Velasquez S.L."/>
            <person name="Kruys A."/>
            <person name="Hutchinson M.I."/>
            <person name="Powell A.J."/>
            <person name="Barry K."/>
            <person name="Miller A.N."/>
            <person name="Grigoriev I.V."/>
            <person name="Debuchy R."/>
            <person name="Gladieux P."/>
            <person name="Thoren M.H."/>
            <person name="Johannesson H."/>
        </authorList>
    </citation>
    <scope>NUCLEOTIDE SEQUENCE</scope>
    <source>
        <strain evidence="7">SMH2532-1</strain>
    </source>
</reference>
<keyword evidence="4" id="KW-0274">FAD</keyword>
<evidence type="ECO:0000256" key="4">
    <source>
        <dbReference type="ARBA" id="ARBA00022827"/>
    </source>
</evidence>
<proteinExistence type="inferred from homology"/>
<dbReference type="InterPro" id="IPR050775">
    <property type="entry name" value="FAD-binding_Monooxygenases"/>
</dbReference>
<accession>A0AA39YIW7</accession>
<dbReference type="Gene3D" id="3.50.50.60">
    <property type="entry name" value="FAD/NAD(P)-binding domain"/>
    <property type="match status" value="2"/>
</dbReference>
<comment type="similarity">
    <text evidence="2">Belongs to the FAD-binding monooxygenase family.</text>
</comment>